<comment type="similarity">
    <text evidence="1">Belongs to the adenylyl cyclase class-3 family.</text>
</comment>
<evidence type="ECO:0000313" key="6">
    <source>
        <dbReference type="Proteomes" id="UP001576784"/>
    </source>
</evidence>
<dbReference type="PANTHER" id="PTHR43081:SF1">
    <property type="entry name" value="ADENYLATE CYCLASE, TERMINAL-DIFFERENTIATION SPECIFIC"/>
    <property type="match status" value="1"/>
</dbReference>
<organism evidence="5 6">
    <name type="scientific">Floridaenema flaviceps BLCC-F50</name>
    <dbReference type="NCBI Taxonomy" id="3153642"/>
    <lineage>
        <taxon>Bacteria</taxon>
        <taxon>Bacillati</taxon>
        <taxon>Cyanobacteriota</taxon>
        <taxon>Cyanophyceae</taxon>
        <taxon>Oscillatoriophycideae</taxon>
        <taxon>Aerosakkonematales</taxon>
        <taxon>Aerosakkonemataceae</taxon>
        <taxon>Floridanema</taxon>
        <taxon>Floridanema flaviceps</taxon>
    </lineage>
</organism>
<dbReference type="EMBL" id="JBHFNR010000270">
    <property type="protein sequence ID" value="MFB2897943.1"/>
    <property type="molecule type" value="Genomic_DNA"/>
</dbReference>
<dbReference type="Proteomes" id="UP001576784">
    <property type="component" value="Unassembled WGS sequence"/>
</dbReference>
<gene>
    <name evidence="5" type="ORF">ACE1CI_33940</name>
</gene>
<dbReference type="InterPro" id="IPR029787">
    <property type="entry name" value="Nucleotide_cyclase"/>
</dbReference>
<dbReference type="RefSeq" id="WP_413267550.1">
    <property type="nucleotide sequence ID" value="NZ_JBHFNR010000270.1"/>
</dbReference>
<accession>A0ABV4Y1S5</accession>
<evidence type="ECO:0000259" key="3">
    <source>
        <dbReference type="PROSITE" id="PS50110"/>
    </source>
</evidence>
<reference evidence="5 6" key="1">
    <citation type="submission" date="2024-09" db="EMBL/GenBank/DDBJ databases">
        <title>Floridaenema gen nov. (Aerosakkonemataceae, Aerosakkonematales ord. nov., Cyanobacteria) from benthic tropical and subtropical fresh waters, with the description of four new species.</title>
        <authorList>
            <person name="Moretto J.A."/>
            <person name="Berthold D.E."/>
            <person name="Lefler F.W."/>
            <person name="Huang I.-S."/>
            <person name="Laughinghouse H. IV."/>
        </authorList>
    </citation>
    <scope>NUCLEOTIDE SEQUENCE [LARGE SCALE GENOMIC DNA]</scope>
    <source>
        <strain evidence="5 6">BLCC-F50</strain>
    </source>
</reference>
<protein>
    <submittedName>
        <fullName evidence="5">Adenylate/guanylate cyclase domain-containing protein</fullName>
    </submittedName>
</protein>
<proteinExistence type="inferred from homology"/>
<feature type="domain" description="Response regulatory" evidence="3">
    <location>
        <begin position="10"/>
        <end position="128"/>
    </location>
</feature>
<dbReference type="CDD" id="cd07302">
    <property type="entry name" value="CHD"/>
    <property type="match status" value="1"/>
</dbReference>
<dbReference type="SMART" id="SM00448">
    <property type="entry name" value="REC"/>
    <property type="match status" value="1"/>
</dbReference>
<comment type="caution">
    <text evidence="5">The sequence shown here is derived from an EMBL/GenBank/DDBJ whole genome shotgun (WGS) entry which is preliminary data.</text>
</comment>
<dbReference type="InterPro" id="IPR011006">
    <property type="entry name" value="CheY-like_superfamily"/>
</dbReference>
<name>A0ABV4Y1S5_9CYAN</name>
<dbReference type="PROSITE" id="PS50110">
    <property type="entry name" value="RESPONSE_REGULATORY"/>
    <property type="match status" value="1"/>
</dbReference>
<dbReference type="Gene3D" id="3.40.50.2300">
    <property type="match status" value="1"/>
</dbReference>
<dbReference type="Pfam" id="PF00211">
    <property type="entry name" value="Guanylate_cyc"/>
    <property type="match status" value="1"/>
</dbReference>
<dbReference type="Pfam" id="PF00072">
    <property type="entry name" value="Response_reg"/>
    <property type="match status" value="1"/>
</dbReference>
<evidence type="ECO:0000313" key="5">
    <source>
        <dbReference type="EMBL" id="MFB2897943.1"/>
    </source>
</evidence>
<dbReference type="SUPFAM" id="SSF55073">
    <property type="entry name" value="Nucleotide cyclase"/>
    <property type="match status" value="1"/>
</dbReference>
<dbReference type="InterPro" id="IPR050697">
    <property type="entry name" value="Adenylyl/Guanylyl_Cyclase_3/4"/>
</dbReference>
<feature type="domain" description="Guanylate cyclase" evidence="4">
    <location>
        <begin position="254"/>
        <end position="380"/>
    </location>
</feature>
<keyword evidence="2" id="KW-0597">Phosphoprotein</keyword>
<keyword evidence="6" id="KW-1185">Reference proteome</keyword>
<dbReference type="InterPro" id="IPR001054">
    <property type="entry name" value="A/G_cyclase"/>
</dbReference>
<evidence type="ECO:0000259" key="4">
    <source>
        <dbReference type="PROSITE" id="PS50125"/>
    </source>
</evidence>
<evidence type="ECO:0000256" key="2">
    <source>
        <dbReference type="PROSITE-ProRule" id="PRU00169"/>
    </source>
</evidence>
<dbReference type="InterPro" id="IPR001789">
    <property type="entry name" value="Sig_transdc_resp-reg_receiver"/>
</dbReference>
<dbReference type="Gene3D" id="3.30.70.1230">
    <property type="entry name" value="Nucleotide cyclase"/>
    <property type="match status" value="1"/>
</dbReference>
<dbReference type="PANTHER" id="PTHR43081">
    <property type="entry name" value="ADENYLATE CYCLASE, TERMINAL-DIFFERENTIATION SPECIFIC-RELATED"/>
    <property type="match status" value="1"/>
</dbReference>
<dbReference type="SMART" id="SM00044">
    <property type="entry name" value="CYCc"/>
    <property type="match status" value="1"/>
</dbReference>
<evidence type="ECO:0000256" key="1">
    <source>
        <dbReference type="ARBA" id="ARBA00005381"/>
    </source>
</evidence>
<sequence length="508" mass="57288">MTTLISEQITVLLIDDQSIIGEAVRRMLAPELDIVFHYCSDPTEALDLAENCKPTVILQDLVMPQMDGLLLVRFLRSKDAVTCHTPLIVLSSKEEPIIKAKAFELGANDYLVKLPDRMELIARIRYHSQAYTNFLKRQEAEALFKAEILRQAAYIEQVSKVTTAASDVERDAFQPETLAEVAKRSDELGQLARVFTNMVKTVKTREKELTDANTKLESLLTTYGRYVPHEYLRFLRKKSITEVQLGDHVSKIMAVMFSDIRSFTTLSEKMTPKESFAFINSYLQKVGPQIRTNHGLIVKFLGDGVMAVFPEGADDALAAGVAMFRVVEDYNQERLKLGNEPLKIGIGIHVGHIMLGMVGESNRMQGDAFSDSVNLTARLEGLTKFYGVSLLISQQAFEQLTNPESYQLRFLDRAIVKGRKEPLAVYEVLDAEAEEIRNLKLKTQADFEQGLEYFTKKDGLAKAKVCFEKVLSVNPADKTALLYLQRIDLLTNQGIPDNWKGVWTFTEK</sequence>
<dbReference type="PROSITE" id="PS50125">
    <property type="entry name" value="GUANYLATE_CYCLASE_2"/>
    <property type="match status" value="1"/>
</dbReference>
<dbReference type="SUPFAM" id="SSF52172">
    <property type="entry name" value="CheY-like"/>
    <property type="match status" value="1"/>
</dbReference>
<feature type="modified residue" description="4-aspartylphosphate" evidence="2">
    <location>
        <position position="60"/>
    </location>
</feature>